<evidence type="ECO:0000313" key="2">
    <source>
        <dbReference type="EMBL" id="KAA6374014.1"/>
    </source>
</evidence>
<comment type="caution">
    <text evidence="2">The sequence shown here is derived from an EMBL/GenBank/DDBJ whole genome shotgun (WGS) entry which is preliminary data.</text>
</comment>
<protein>
    <submittedName>
        <fullName evidence="2">Uncharacterized protein</fullName>
    </submittedName>
</protein>
<dbReference type="GO" id="GO:0006508">
    <property type="term" value="P:proteolysis"/>
    <property type="evidence" value="ECO:0007669"/>
    <property type="project" value="InterPro"/>
</dbReference>
<dbReference type="InterPro" id="IPR029045">
    <property type="entry name" value="ClpP/crotonase-like_dom_sf"/>
</dbReference>
<dbReference type="SUPFAM" id="SSF52096">
    <property type="entry name" value="ClpP/crotonase"/>
    <property type="match status" value="1"/>
</dbReference>
<gene>
    <name evidence="2" type="ORF">EZS28_030458</name>
</gene>
<evidence type="ECO:0000313" key="3">
    <source>
        <dbReference type="Proteomes" id="UP000324800"/>
    </source>
</evidence>
<dbReference type="EMBL" id="SNRW01012294">
    <property type="protein sequence ID" value="KAA6374014.1"/>
    <property type="molecule type" value="Genomic_DNA"/>
</dbReference>
<dbReference type="Gene3D" id="3.90.226.10">
    <property type="entry name" value="2-enoyl-CoA Hydratase, Chain A, domain 1"/>
    <property type="match status" value="1"/>
</dbReference>
<reference evidence="2 3" key="1">
    <citation type="submission" date="2019-03" db="EMBL/GenBank/DDBJ databases">
        <title>Single cell metagenomics reveals metabolic interactions within the superorganism composed of flagellate Streblomastix strix and complex community of Bacteroidetes bacteria on its surface.</title>
        <authorList>
            <person name="Treitli S.C."/>
            <person name="Kolisko M."/>
            <person name="Husnik F."/>
            <person name="Keeling P."/>
            <person name="Hampl V."/>
        </authorList>
    </citation>
    <scope>NUCLEOTIDE SEQUENCE [LARGE SCALE GENOMIC DNA]</scope>
    <source>
        <strain evidence="2">ST1C</strain>
    </source>
</reference>
<name>A0A5J4UUR1_9EUKA</name>
<feature type="non-terminal residue" evidence="2">
    <location>
        <position position="645"/>
    </location>
</feature>
<dbReference type="InterPro" id="IPR052766">
    <property type="entry name" value="S41A_metabolite_peptidase"/>
</dbReference>
<dbReference type="GO" id="GO:0008236">
    <property type="term" value="F:serine-type peptidase activity"/>
    <property type="evidence" value="ECO:0007669"/>
    <property type="project" value="InterPro"/>
</dbReference>
<feature type="signal peptide" evidence="1">
    <location>
        <begin position="1"/>
        <end position="18"/>
    </location>
</feature>
<dbReference type="Proteomes" id="UP000324800">
    <property type="component" value="Unassembled WGS sequence"/>
</dbReference>
<organism evidence="2 3">
    <name type="scientific">Streblomastix strix</name>
    <dbReference type="NCBI Taxonomy" id="222440"/>
    <lineage>
        <taxon>Eukaryota</taxon>
        <taxon>Metamonada</taxon>
        <taxon>Preaxostyla</taxon>
        <taxon>Oxymonadida</taxon>
        <taxon>Streblomastigidae</taxon>
        <taxon>Streblomastix</taxon>
    </lineage>
</organism>
<feature type="chain" id="PRO_5023866617" evidence="1">
    <location>
        <begin position="19"/>
        <end position="645"/>
    </location>
</feature>
<dbReference type="PANTHER" id="PTHR37049:SF4">
    <property type="entry name" value="RHODANESE DOMAIN-CONTAINING PROTEIN"/>
    <property type="match status" value="1"/>
</dbReference>
<sequence>MKILFTLLCSLVVNLSGADCNIDDGLQNYSHEVFQCLRSVPLGPDEKNVTISQIKYYLDGYSYRDLVLNLTGPPIGYGSDSINIFKELDRISDLNHENTFDFYQNITQLINSMHCAHAYFDTPCFNSFEILTPYVFRFEIDQVSGRHIAYGQEYESFDSFDEKYQVNIADSEIKYVNILGLDIYKDETSELNEGTYTPEEAIVNWAKDNQGSYRNPYAREEFARSYSFYVRSITRYVVPQSFNITYGYIDHTDNQWKQLIIPYGIYSYGRFTNIGDLCPVNEYYQQSNDSSLSYEMNKSKLREIKKMTKYESKEKQGIMKNFQTIIKRLEKKAQIKIRERNELFWGKKMQTMKNKSSKYDFKSQKVLNNPPTESNGSIHSNNLKYKQQRKNLTSRNADDYIKIYTSKDSSLIGYYIASLKLGIIRIKSFSQEDLDDFQYSLYMIVRQFADQKSPYHSKKILIDLRYNQGGYVRHPYLIFRFLFPQADYPIWPQSDQVRSDINKIYGVFQDLFTKLEIEDSDIFLDDQTGEVIYNYYNLEGSQRTTSVNLADGVQDSITVNLTKRATYYAGHLDKIKEYSLDQQLFRSVHWQPKDVNILVNGYCEGSCAMFAKQVHQKKVGRTVALGNFGGVHNKARYDVGTAGGS</sequence>
<keyword evidence="1" id="KW-0732">Signal</keyword>
<dbReference type="PANTHER" id="PTHR37049">
    <property type="entry name" value="PEPTIDASE S41 FAMILY PROTEIN"/>
    <property type="match status" value="1"/>
</dbReference>
<accession>A0A5J4UUR1</accession>
<evidence type="ECO:0000256" key="1">
    <source>
        <dbReference type="SAM" id="SignalP"/>
    </source>
</evidence>
<proteinExistence type="predicted"/>
<dbReference type="AlphaFoldDB" id="A0A5J4UUR1"/>